<accession>A0ABD2PS84</accession>
<evidence type="ECO:0000313" key="2">
    <source>
        <dbReference type="EMBL" id="KAL3310060.1"/>
    </source>
</evidence>
<feature type="region of interest" description="Disordered" evidence="1">
    <location>
        <begin position="82"/>
        <end position="112"/>
    </location>
</feature>
<feature type="compositionally biased region" description="Polar residues" evidence="1">
    <location>
        <begin position="204"/>
        <end position="223"/>
    </location>
</feature>
<dbReference type="Proteomes" id="UP001626550">
    <property type="component" value="Unassembled WGS sequence"/>
</dbReference>
<keyword evidence="3" id="KW-1185">Reference proteome</keyword>
<feature type="region of interest" description="Disordered" evidence="1">
    <location>
        <begin position="199"/>
        <end position="223"/>
    </location>
</feature>
<protein>
    <submittedName>
        <fullName evidence="2">Uncharacterized protein</fullName>
    </submittedName>
</protein>
<name>A0ABD2PS84_9PLAT</name>
<proteinExistence type="predicted"/>
<dbReference type="AlphaFoldDB" id="A0ABD2PS84"/>
<comment type="caution">
    <text evidence="2">The sequence shown here is derived from an EMBL/GenBank/DDBJ whole genome shotgun (WGS) entry which is preliminary data.</text>
</comment>
<evidence type="ECO:0000256" key="1">
    <source>
        <dbReference type="SAM" id="MobiDB-lite"/>
    </source>
</evidence>
<evidence type="ECO:0000313" key="3">
    <source>
        <dbReference type="Proteomes" id="UP001626550"/>
    </source>
</evidence>
<feature type="non-terminal residue" evidence="2">
    <location>
        <position position="319"/>
    </location>
</feature>
<sequence>MASLQQDSRALIQGSSRVADHPQQGLLLEDQALFASSIEACFHDEEQEEHLRRPIVNTEDFESSICSAPGVMTSHQHRRYCSSSSVQSHRGDELFGNGAGKSEDESSFLSGGSGHICVPVPQTLLQETQKASSGAKLRSSTISVIGCYEQGPAMAGGLSPRNFSTTSFRVHQPPGLSCEAGGHEQLLRGSGSIFIDGGSRQDSHLSSGRTQQEQFSSFPGSYCSSVEPTETKCRPRAAPDQAPSSAAAQALCFKCHGVLSALPGPLTISTECPSAHMESLSCDEPASQSRRSVNDNQRNSTCTAKSSAVILPAHLRDEA</sequence>
<gene>
    <name evidence="2" type="ORF">Ciccas_011379</name>
</gene>
<reference evidence="2 3" key="1">
    <citation type="submission" date="2024-11" db="EMBL/GenBank/DDBJ databases">
        <title>Adaptive evolution of stress response genes in parasites aligns with host niche diversity.</title>
        <authorList>
            <person name="Hahn C."/>
            <person name="Resl P."/>
        </authorList>
    </citation>
    <scope>NUCLEOTIDE SEQUENCE [LARGE SCALE GENOMIC DNA]</scope>
    <source>
        <strain evidence="2">EGGRZ-B1_66</strain>
        <tissue evidence="2">Body</tissue>
    </source>
</reference>
<dbReference type="EMBL" id="JBJKFK010003280">
    <property type="protein sequence ID" value="KAL3310060.1"/>
    <property type="molecule type" value="Genomic_DNA"/>
</dbReference>
<organism evidence="2 3">
    <name type="scientific">Cichlidogyrus casuarinus</name>
    <dbReference type="NCBI Taxonomy" id="1844966"/>
    <lineage>
        <taxon>Eukaryota</taxon>
        <taxon>Metazoa</taxon>
        <taxon>Spiralia</taxon>
        <taxon>Lophotrochozoa</taxon>
        <taxon>Platyhelminthes</taxon>
        <taxon>Monogenea</taxon>
        <taxon>Monopisthocotylea</taxon>
        <taxon>Dactylogyridea</taxon>
        <taxon>Ancyrocephalidae</taxon>
        <taxon>Cichlidogyrus</taxon>
    </lineage>
</organism>